<feature type="transmembrane region" description="Helical" evidence="6">
    <location>
        <begin position="391"/>
        <end position="411"/>
    </location>
</feature>
<dbReference type="PANTHER" id="PTHR23513:SF6">
    <property type="entry name" value="MAJOR FACILITATOR SUPERFAMILY ASSOCIATED DOMAIN-CONTAINING PROTEIN"/>
    <property type="match status" value="1"/>
</dbReference>
<dbReference type="InterPro" id="IPR011701">
    <property type="entry name" value="MFS"/>
</dbReference>
<organism evidence="7 8">
    <name type="scientific">Streptomyces olivochromogenes</name>
    <dbReference type="NCBI Taxonomy" id="1963"/>
    <lineage>
        <taxon>Bacteria</taxon>
        <taxon>Bacillati</taxon>
        <taxon>Actinomycetota</taxon>
        <taxon>Actinomycetes</taxon>
        <taxon>Kitasatosporales</taxon>
        <taxon>Streptomycetaceae</taxon>
        <taxon>Streptomyces</taxon>
    </lineage>
</organism>
<dbReference type="InterPro" id="IPR036259">
    <property type="entry name" value="MFS_trans_sf"/>
</dbReference>
<accession>A0A250VP15</accession>
<evidence type="ECO:0000256" key="5">
    <source>
        <dbReference type="ARBA" id="ARBA00023136"/>
    </source>
</evidence>
<name>A0A250VP15_STROL</name>
<dbReference type="SUPFAM" id="SSF103473">
    <property type="entry name" value="MFS general substrate transporter"/>
    <property type="match status" value="1"/>
</dbReference>
<dbReference type="Proteomes" id="UP000217446">
    <property type="component" value="Unassembled WGS sequence"/>
</dbReference>
<feature type="transmembrane region" description="Helical" evidence="6">
    <location>
        <begin position="223"/>
        <end position="245"/>
    </location>
</feature>
<evidence type="ECO:0000256" key="4">
    <source>
        <dbReference type="ARBA" id="ARBA00022989"/>
    </source>
</evidence>
<feature type="transmembrane region" description="Helical" evidence="6">
    <location>
        <begin position="27"/>
        <end position="51"/>
    </location>
</feature>
<dbReference type="CDD" id="cd06173">
    <property type="entry name" value="MFS_MefA_like"/>
    <property type="match status" value="1"/>
</dbReference>
<keyword evidence="5 6" id="KW-0472">Membrane</keyword>
<comment type="subcellular location">
    <subcellularLocation>
        <location evidence="1">Cell membrane</location>
        <topology evidence="1">Multi-pass membrane protein</topology>
    </subcellularLocation>
</comment>
<feature type="transmembrane region" description="Helical" evidence="6">
    <location>
        <begin position="270"/>
        <end position="287"/>
    </location>
</feature>
<dbReference type="AlphaFoldDB" id="A0A250VP15"/>
<dbReference type="EMBL" id="BDQI01000022">
    <property type="protein sequence ID" value="GAX55968.1"/>
    <property type="molecule type" value="Genomic_DNA"/>
</dbReference>
<evidence type="ECO:0000313" key="7">
    <source>
        <dbReference type="EMBL" id="GAX55968.1"/>
    </source>
</evidence>
<feature type="transmembrane region" description="Helical" evidence="6">
    <location>
        <begin position="184"/>
        <end position="202"/>
    </location>
</feature>
<feature type="transmembrane region" description="Helical" evidence="6">
    <location>
        <begin position="90"/>
        <end position="109"/>
    </location>
</feature>
<keyword evidence="3 6" id="KW-0812">Transmembrane</keyword>
<keyword evidence="8" id="KW-1185">Reference proteome</keyword>
<feature type="transmembrane region" description="Helical" evidence="6">
    <location>
        <begin position="363"/>
        <end position="385"/>
    </location>
</feature>
<feature type="transmembrane region" description="Helical" evidence="6">
    <location>
        <begin position="299"/>
        <end position="319"/>
    </location>
</feature>
<feature type="transmembrane region" description="Helical" evidence="6">
    <location>
        <begin position="325"/>
        <end position="343"/>
    </location>
</feature>
<feature type="transmembrane region" description="Helical" evidence="6">
    <location>
        <begin position="57"/>
        <end position="78"/>
    </location>
</feature>
<evidence type="ECO:0000256" key="3">
    <source>
        <dbReference type="ARBA" id="ARBA00022692"/>
    </source>
</evidence>
<feature type="transmembrane region" description="Helical" evidence="6">
    <location>
        <begin position="157"/>
        <end position="178"/>
    </location>
</feature>
<evidence type="ECO:0000256" key="2">
    <source>
        <dbReference type="ARBA" id="ARBA00022475"/>
    </source>
</evidence>
<proteinExistence type="predicted"/>
<dbReference type="PANTHER" id="PTHR23513">
    <property type="entry name" value="INTEGRAL MEMBRANE EFFLUX PROTEIN-RELATED"/>
    <property type="match status" value="1"/>
</dbReference>
<dbReference type="Pfam" id="PF07690">
    <property type="entry name" value="MFS_1"/>
    <property type="match status" value="1"/>
</dbReference>
<dbReference type="GO" id="GO:0022857">
    <property type="term" value="F:transmembrane transporter activity"/>
    <property type="evidence" value="ECO:0007669"/>
    <property type="project" value="InterPro"/>
</dbReference>
<reference evidence="8" key="1">
    <citation type="submission" date="2017-05" db="EMBL/GenBank/DDBJ databases">
        <title>Streptomyces olivochromogenes NBRC 3561 whole genome shotgun sequence.</title>
        <authorList>
            <person name="Dohra H."/>
            <person name="Kodani S."/>
        </authorList>
    </citation>
    <scope>NUCLEOTIDE SEQUENCE [LARGE SCALE GENOMIC DNA]</scope>
    <source>
        <strain evidence="8">NBRC 3561</strain>
    </source>
</reference>
<dbReference type="Gene3D" id="1.20.1250.20">
    <property type="entry name" value="MFS general substrate transporter like domains"/>
    <property type="match status" value="1"/>
</dbReference>
<dbReference type="STRING" id="1963.AQJ27_41425"/>
<dbReference type="GO" id="GO:0005886">
    <property type="term" value="C:plasma membrane"/>
    <property type="evidence" value="ECO:0007669"/>
    <property type="project" value="UniProtKB-SubCell"/>
</dbReference>
<sequence length="440" mass="45365">MRRTGAGGGPGTARGAAPVTAEGRYRVLVAGYSVSSYGTFLNMVALNLFVYATTHSALAIGLFMAVRLGAGFLAGTVAGRVQARFGVKPVMLWANIAQAVVMFLLVVTPDGGLRTGVLFTVSAAVGACSTVFMVALRSSIPDLVGADRRAWANSLMVGGRSLAMVAGFASSGVVVPWLGFTAAFMVDAASFLVCAAAVAWLPGIERAPEPPRAPDEPREKRGVWAAMTALATVPALGLMMCLRTVDALGSSSHNAALPVYSSTLHPDDPAAFVSRFWLFWALGNVLAQQVIQRWAKRSGRAVGALGFGLGTIVMSSAFILGFAGFPMAATVLIALVAGAADGLTEVSYTSHLQTLPETLRGHAFGLTATVENLGFGIGMIGVSAALESFSAFTVVAWSHGLAIVVAGIYLLRLYAVHGAGKEGTSGAYGSRRDGAEISGS</sequence>
<protein>
    <submittedName>
        <fullName evidence="7">MFS transporter</fullName>
    </submittedName>
</protein>
<evidence type="ECO:0000256" key="6">
    <source>
        <dbReference type="SAM" id="Phobius"/>
    </source>
</evidence>
<keyword evidence="2" id="KW-1003">Cell membrane</keyword>
<comment type="caution">
    <text evidence="7">The sequence shown here is derived from an EMBL/GenBank/DDBJ whole genome shotgun (WGS) entry which is preliminary data.</text>
</comment>
<evidence type="ECO:0000313" key="8">
    <source>
        <dbReference type="Proteomes" id="UP000217446"/>
    </source>
</evidence>
<feature type="transmembrane region" description="Helical" evidence="6">
    <location>
        <begin position="115"/>
        <end position="136"/>
    </location>
</feature>
<keyword evidence="4 6" id="KW-1133">Transmembrane helix</keyword>
<evidence type="ECO:0000256" key="1">
    <source>
        <dbReference type="ARBA" id="ARBA00004651"/>
    </source>
</evidence>
<gene>
    <name evidence="7" type="ORF">SO3561_07534</name>
</gene>